<dbReference type="GO" id="GO:0046677">
    <property type="term" value="P:response to antibiotic"/>
    <property type="evidence" value="ECO:0007669"/>
    <property type="project" value="UniProtKB-KW"/>
</dbReference>
<evidence type="ECO:0000256" key="4">
    <source>
        <dbReference type="ARBA" id="ARBA00023136"/>
    </source>
</evidence>
<comment type="similarity">
    <text evidence="6">Belongs to the ABC-2 integral membrane protein family.</text>
</comment>
<dbReference type="Pfam" id="PF01061">
    <property type="entry name" value="ABC2_membrane"/>
    <property type="match status" value="1"/>
</dbReference>
<sequence length="254" mass="26774">MSTLTQASLFAGRNLRRFFRAPPALAYSFAFPVLLLLTQYAVFGRIVGDGDRQHYLERLAPLVVLSTAAFGSPSSAVGFLRDLRGGLVDRLRTMPVAPGSLLAGRLAGDVLRIVLIGALTTGVAVLLGFRFREGPLAVVGFFAVIALFGLMWAAIALWRGSGPGDEESLPPSLTGPATLLFIFSSGFVPVSAFPSVVQPVVRANPFSVATEALVGLSSGGPVLVPVLQTLAWVLGLGTVCLLVALRRFGRRAAR</sequence>
<evidence type="ECO:0000313" key="8">
    <source>
        <dbReference type="EMBL" id="SCF12200.1"/>
    </source>
</evidence>
<keyword evidence="2 6" id="KW-0812">Transmembrane</keyword>
<dbReference type="PANTHER" id="PTHR43229">
    <property type="entry name" value="NODULATION PROTEIN J"/>
    <property type="match status" value="1"/>
</dbReference>
<dbReference type="InterPro" id="IPR000412">
    <property type="entry name" value="ABC_2_transport"/>
</dbReference>
<keyword evidence="9" id="KW-1185">Reference proteome</keyword>
<name>A0A1C4XUS3_9ACTN</name>
<evidence type="ECO:0000259" key="7">
    <source>
        <dbReference type="PROSITE" id="PS51012"/>
    </source>
</evidence>
<keyword evidence="3 6" id="KW-1133">Transmembrane helix</keyword>
<dbReference type="InterPro" id="IPR013525">
    <property type="entry name" value="ABC2_TM"/>
</dbReference>
<dbReference type="InterPro" id="IPR051784">
    <property type="entry name" value="Nod_factor_ABC_transporter"/>
</dbReference>
<dbReference type="PIRSF" id="PIRSF006648">
    <property type="entry name" value="DrrB"/>
    <property type="match status" value="1"/>
</dbReference>
<comment type="subcellular location">
    <subcellularLocation>
        <location evidence="6">Cell membrane</location>
        <topology evidence="6">Multi-pass membrane protein</topology>
    </subcellularLocation>
    <subcellularLocation>
        <location evidence="1">Membrane</location>
        <topology evidence="1">Multi-pass membrane protein</topology>
    </subcellularLocation>
</comment>
<evidence type="ECO:0000256" key="5">
    <source>
        <dbReference type="ARBA" id="ARBA00023251"/>
    </source>
</evidence>
<evidence type="ECO:0000256" key="6">
    <source>
        <dbReference type="RuleBase" id="RU361157"/>
    </source>
</evidence>
<evidence type="ECO:0000256" key="2">
    <source>
        <dbReference type="ARBA" id="ARBA00022692"/>
    </source>
</evidence>
<dbReference type="PROSITE" id="PS51012">
    <property type="entry name" value="ABC_TM2"/>
    <property type="match status" value="1"/>
</dbReference>
<organism evidence="8 9">
    <name type="scientific">Micromonospora coriariae</name>
    <dbReference type="NCBI Taxonomy" id="285665"/>
    <lineage>
        <taxon>Bacteria</taxon>
        <taxon>Bacillati</taxon>
        <taxon>Actinomycetota</taxon>
        <taxon>Actinomycetes</taxon>
        <taxon>Micromonosporales</taxon>
        <taxon>Micromonosporaceae</taxon>
        <taxon>Micromonospora</taxon>
    </lineage>
</organism>
<evidence type="ECO:0000313" key="9">
    <source>
        <dbReference type="Proteomes" id="UP000198243"/>
    </source>
</evidence>
<accession>A0A1C4XUS3</accession>
<dbReference type="EMBL" id="LT607412">
    <property type="protein sequence ID" value="SCF12200.1"/>
    <property type="molecule type" value="Genomic_DNA"/>
</dbReference>
<protein>
    <recommendedName>
        <fullName evidence="6">Transport permease protein</fullName>
    </recommendedName>
</protein>
<dbReference type="InterPro" id="IPR047817">
    <property type="entry name" value="ABC2_TM_bact-type"/>
</dbReference>
<keyword evidence="4 6" id="KW-0472">Membrane</keyword>
<keyword evidence="6" id="KW-0813">Transport</keyword>
<keyword evidence="5" id="KW-0046">Antibiotic resistance</keyword>
<dbReference type="GO" id="GO:0043190">
    <property type="term" value="C:ATP-binding cassette (ABC) transporter complex"/>
    <property type="evidence" value="ECO:0007669"/>
    <property type="project" value="InterPro"/>
</dbReference>
<evidence type="ECO:0000256" key="3">
    <source>
        <dbReference type="ARBA" id="ARBA00022989"/>
    </source>
</evidence>
<reference evidence="9" key="1">
    <citation type="submission" date="2016-06" db="EMBL/GenBank/DDBJ databases">
        <authorList>
            <person name="Varghese N."/>
            <person name="Submissions Spin"/>
        </authorList>
    </citation>
    <scope>NUCLEOTIDE SEQUENCE [LARGE SCALE GENOMIC DNA]</scope>
    <source>
        <strain evidence="9">DSM 44875</strain>
    </source>
</reference>
<dbReference type="AlphaFoldDB" id="A0A1C4XUS3"/>
<dbReference type="GO" id="GO:0140359">
    <property type="term" value="F:ABC-type transporter activity"/>
    <property type="evidence" value="ECO:0007669"/>
    <property type="project" value="InterPro"/>
</dbReference>
<keyword evidence="6" id="KW-1003">Cell membrane</keyword>
<dbReference type="Proteomes" id="UP000198243">
    <property type="component" value="Chromosome I"/>
</dbReference>
<comment type="caution">
    <text evidence="6">Lacks conserved residue(s) required for the propagation of feature annotation.</text>
</comment>
<dbReference type="RefSeq" id="WP_089020964.1">
    <property type="nucleotide sequence ID" value="NZ_LT607412.1"/>
</dbReference>
<feature type="domain" description="ABC transmembrane type-2" evidence="7">
    <location>
        <begin position="23"/>
        <end position="251"/>
    </location>
</feature>
<dbReference type="OrthoDB" id="4130984at2"/>
<feature type="transmembrane region" description="Helical" evidence="6">
    <location>
        <begin position="110"/>
        <end position="129"/>
    </location>
</feature>
<feature type="transmembrane region" description="Helical" evidence="6">
    <location>
        <begin position="24"/>
        <end position="47"/>
    </location>
</feature>
<evidence type="ECO:0000256" key="1">
    <source>
        <dbReference type="ARBA" id="ARBA00004141"/>
    </source>
</evidence>
<proteinExistence type="inferred from homology"/>
<feature type="transmembrane region" description="Helical" evidence="6">
    <location>
        <begin position="136"/>
        <end position="158"/>
    </location>
</feature>
<gene>
    <name evidence="8" type="ORF">GA0070607_5796</name>
</gene>
<feature type="transmembrane region" description="Helical" evidence="6">
    <location>
        <begin position="230"/>
        <end position="248"/>
    </location>
</feature>
<dbReference type="PANTHER" id="PTHR43229:SF2">
    <property type="entry name" value="NODULATION PROTEIN J"/>
    <property type="match status" value="1"/>
</dbReference>